<dbReference type="RefSeq" id="WP_020817260.1">
    <property type="nucleotide sequence ID" value="NZ_ATAY01000098.1"/>
</dbReference>
<dbReference type="SUPFAM" id="SSF53720">
    <property type="entry name" value="ALDH-like"/>
    <property type="match status" value="1"/>
</dbReference>
<dbReference type="FunFam" id="3.40.605.10:FF:000001">
    <property type="entry name" value="Aldehyde dehydrogenase 1"/>
    <property type="match status" value="1"/>
</dbReference>
<dbReference type="OrthoDB" id="9762913at2"/>
<dbReference type="STRING" id="1330534.L323_19540"/>
<dbReference type="GO" id="GO:0016620">
    <property type="term" value="F:oxidoreductase activity, acting on the aldehyde or oxo group of donors, NAD or NADP as acceptor"/>
    <property type="evidence" value="ECO:0007669"/>
    <property type="project" value="InterPro"/>
</dbReference>
<sequence>MSLSFEEVKKLKENAEIKTQAFINGKYADSLDGDTFDKVSPIDGKVIAKIASCKQADVDLAVSAARQAYEKGVWSDITPEQRKNILYAFANLVEAHHMELATLETMDMGKPISNSIGEIRRCFNGIRWFAEAIDKLYGAVATTRPSINAQIVREPYGVVAAIIPWNYPLMMAVWKFAPALAAGNSVVLKPAEQSPLTLLRIAEFAKQAGIPDGVFNVVPGYGETAGQALALHMDVDKITFTGSSEVGKLIMQYSGLSNMKRVSLECGGKCPNIVFPDAYDLDDVAKQTAGAMFYNSGQVCDSPTRLLIHKSIKESFLKKLIEYSKEYMPKNPLDPACSMGSVVTGEQMERILNYIEIGKAEGAKLKMGGKQVLCESGGYYVEPTIFSDVNNNMRIAQEEIFGPVLSVIEFETEEEAIEIANDSIYGLCAFVWTSDLKKAVSLSKKLKCGKILINSTGDGDWSVPHGGFKQSGFGRDKSIESIEQYTQTKLTWIEL</sequence>
<reference evidence="4 5" key="1">
    <citation type="journal article" date="2013" name="Genome Announc.">
        <title>Draft Genome Sequence of the Cellulolytic Bacterium Clostridium papyrosolvens C7 (ATCC 700395).</title>
        <authorList>
            <person name="Zepeda V."/>
            <person name="Dassa B."/>
            <person name="Borovok I."/>
            <person name="Lamed R."/>
            <person name="Bayer E.A."/>
            <person name="Cate J.H."/>
        </authorList>
    </citation>
    <scope>NUCLEOTIDE SEQUENCE [LARGE SCALE GENOMIC DNA]</scope>
    <source>
        <strain evidence="4 5">C7</strain>
    </source>
</reference>
<dbReference type="Gene3D" id="3.40.605.10">
    <property type="entry name" value="Aldehyde Dehydrogenase, Chain A, domain 1"/>
    <property type="match status" value="1"/>
</dbReference>
<comment type="similarity">
    <text evidence="1">Belongs to the aldehyde dehydrogenase family.</text>
</comment>
<dbReference type="AlphaFoldDB" id="U4QXI8"/>
<evidence type="ECO:0000313" key="5">
    <source>
        <dbReference type="Proteomes" id="UP000016860"/>
    </source>
</evidence>
<dbReference type="Proteomes" id="UP000016860">
    <property type="component" value="Unassembled WGS sequence"/>
</dbReference>
<dbReference type="FunFam" id="3.40.309.10:FF:000012">
    <property type="entry name" value="Betaine aldehyde dehydrogenase"/>
    <property type="match status" value="1"/>
</dbReference>
<evidence type="ECO:0000259" key="3">
    <source>
        <dbReference type="Pfam" id="PF00171"/>
    </source>
</evidence>
<dbReference type="EMBL" id="ATAY01000098">
    <property type="protein sequence ID" value="EPR07720.1"/>
    <property type="molecule type" value="Genomic_DNA"/>
</dbReference>
<evidence type="ECO:0000256" key="1">
    <source>
        <dbReference type="ARBA" id="ARBA00009986"/>
    </source>
</evidence>
<organism evidence="4 5">
    <name type="scientific">Ruminiclostridium papyrosolvens C7</name>
    <dbReference type="NCBI Taxonomy" id="1330534"/>
    <lineage>
        <taxon>Bacteria</taxon>
        <taxon>Bacillati</taxon>
        <taxon>Bacillota</taxon>
        <taxon>Clostridia</taxon>
        <taxon>Eubacteriales</taxon>
        <taxon>Oscillospiraceae</taxon>
        <taxon>Ruminiclostridium</taxon>
    </lineage>
</organism>
<dbReference type="Gene3D" id="3.40.309.10">
    <property type="entry name" value="Aldehyde Dehydrogenase, Chain A, domain 2"/>
    <property type="match status" value="1"/>
</dbReference>
<dbReference type="InterPro" id="IPR016163">
    <property type="entry name" value="Ald_DH_C"/>
</dbReference>
<dbReference type="FunFam" id="3.40.605.10:FF:000026">
    <property type="entry name" value="Aldehyde dehydrogenase, putative"/>
    <property type="match status" value="1"/>
</dbReference>
<name>U4QXI8_9FIRM</name>
<comment type="caution">
    <text evidence="4">The sequence shown here is derived from an EMBL/GenBank/DDBJ whole genome shotgun (WGS) entry which is preliminary data.</text>
</comment>
<accession>U4QXI8</accession>
<dbReference type="InterPro" id="IPR016162">
    <property type="entry name" value="Ald_DH_N"/>
</dbReference>
<protein>
    <submittedName>
        <fullName evidence="4">Gamma-glutamyl-gamma-aminobutyraldehyde dehydrogenase</fullName>
    </submittedName>
</protein>
<dbReference type="Pfam" id="PF00171">
    <property type="entry name" value="Aldedh"/>
    <property type="match status" value="1"/>
</dbReference>
<keyword evidence="2" id="KW-0560">Oxidoreductase</keyword>
<dbReference type="CDD" id="cd07112">
    <property type="entry name" value="ALDH_GABALDH-PuuC"/>
    <property type="match status" value="1"/>
</dbReference>
<feature type="domain" description="Aldehyde dehydrogenase" evidence="3">
    <location>
        <begin position="34"/>
        <end position="489"/>
    </location>
</feature>
<dbReference type="PATRIC" id="fig|1330534.3.peg.3877"/>
<dbReference type="PANTHER" id="PTHR11699">
    <property type="entry name" value="ALDEHYDE DEHYDROGENASE-RELATED"/>
    <property type="match status" value="1"/>
</dbReference>
<evidence type="ECO:0000313" key="4">
    <source>
        <dbReference type="EMBL" id="EPR07720.1"/>
    </source>
</evidence>
<dbReference type="InterPro" id="IPR015590">
    <property type="entry name" value="Aldehyde_DH_dom"/>
</dbReference>
<dbReference type="InterPro" id="IPR016161">
    <property type="entry name" value="Ald_DH/histidinol_DH"/>
</dbReference>
<gene>
    <name evidence="4" type="ORF">L323_19540</name>
</gene>
<evidence type="ECO:0000256" key="2">
    <source>
        <dbReference type="ARBA" id="ARBA00023002"/>
    </source>
</evidence>
<proteinExistence type="inferred from homology"/>